<evidence type="ECO:0000313" key="1">
    <source>
        <dbReference type="EMBL" id="MCJ0762512.1"/>
    </source>
</evidence>
<dbReference type="InterPro" id="IPR018655">
    <property type="entry name" value="DUF2086"/>
</dbReference>
<dbReference type="Proteomes" id="UP001139447">
    <property type="component" value="Unassembled WGS sequence"/>
</dbReference>
<dbReference type="Pfam" id="PF09859">
    <property type="entry name" value="Oxygenase-NA"/>
    <property type="match status" value="1"/>
</dbReference>
<organism evidence="1 2">
    <name type="scientific">Variovorax terrae</name>
    <dbReference type="NCBI Taxonomy" id="2923278"/>
    <lineage>
        <taxon>Bacteria</taxon>
        <taxon>Pseudomonadati</taxon>
        <taxon>Pseudomonadota</taxon>
        <taxon>Betaproteobacteria</taxon>
        <taxon>Burkholderiales</taxon>
        <taxon>Comamonadaceae</taxon>
        <taxon>Variovorax</taxon>
    </lineage>
</organism>
<keyword evidence="2" id="KW-1185">Reference proteome</keyword>
<evidence type="ECO:0000313" key="2">
    <source>
        <dbReference type="Proteomes" id="UP001139447"/>
    </source>
</evidence>
<reference evidence="1" key="1">
    <citation type="submission" date="2022-03" db="EMBL/GenBank/DDBJ databases">
        <authorList>
            <person name="Woo C.Y."/>
        </authorList>
    </citation>
    <scope>NUCLEOTIDE SEQUENCE</scope>
    <source>
        <strain evidence="1">CYS-02</strain>
    </source>
</reference>
<comment type="caution">
    <text evidence="1">The sequence shown here is derived from an EMBL/GenBank/DDBJ whole genome shotgun (WGS) entry which is preliminary data.</text>
</comment>
<accession>A0A9X1VVA5</accession>
<dbReference type="EMBL" id="JALGBI010000001">
    <property type="protein sequence ID" value="MCJ0762512.1"/>
    <property type="molecule type" value="Genomic_DNA"/>
</dbReference>
<proteinExistence type="predicted"/>
<name>A0A9X1VVA5_9BURK</name>
<dbReference type="RefSeq" id="WP_243304826.1">
    <property type="nucleotide sequence ID" value="NZ_JALGBI010000001.1"/>
</dbReference>
<protein>
    <submittedName>
        <fullName evidence="1">2OG-Fe(II) oxygenase</fullName>
    </submittedName>
</protein>
<gene>
    <name evidence="1" type="ORF">MMF98_04735</name>
</gene>
<dbReference type="AlphaFoldDB" id="A0A9X1VVA5"/>
<sequence length="238" mass="26406">MTSLDATLDRLNWADIGMQLDAEGYALLPGLLGAGVARDLARGVAQQATASGASRVTLESCDLGRGELFYFGAGMPAPLEQWRTALYRRLVAVANRWNETLGIDHRYPMELEDFLRRNQKAGQTRAQSHMSRLGVEDHISLHQRNDGELVFPMQVVALLSEPGADFQGGEFVMTEQRPRMQSRPMVLPLKLGDAAIIATAERPFKGTKGYYRVNLKHAISRVRQGERIGLELSFHDAS</sequence>